<keyword evidence="2" id="KW-1185">Reference proteome</keyword>
<gene>
    <name evidence="1" type="ORF">HMPREF9997_00820</name>
</gene>
<organism evidence="1 2">
    <name type="scientific">Corynebacterium durum F0235</name>
    <dbReference type="NCBI Taxonomy" id="1035195"/>
    <lineage>
        <taxon>Bacteria</taxon>
        <taxon>Bacillati</taxon>
        <taxon>Actinomycetota</taxon>
        <taxon>Actinomycetes</taxon>
        <taxon>Mycobacteriales</taxon>
        <taxon>Corynebacteriaceae</taxon>
        <taxon>Corynebacterium</taxon>
    </lineage>
</organism>
<dbReference type="EMBL" id="AMEM01000013">
    <property type="protein sequence ID" value="EKX91217.1"/>
    <property type="molecule type" value="Genomic_DNA"/>
</dbReference>
<dbReference type="HOGENOM" id="CLU_1719251_0_0_11"/>
<evidence type="ECO:0000313" key="1">
    <source>
        <dbReference type="EMBL" id="EKX91217.1"/>
    </source>
</evidence>
<dbReference type="Proteomes" id="UP000010445">
    <property type="component" value="Unassembled WGS sequence"/>
</dbReference>
<protein>
    <submittedName>
        <fullName evidence="1">Uncharacterized protein</fullName>
    </submittedName>
</protein>
<dbReference type="AlphaFoldDB" id="L1MIZ8"/>
<dbReference type="RefSeq" id="WP_006063063.1">
    <property type="nucleotide sequence ID" value="NZ_KB290828.1"/>
</dbReference>
<dbReference type="PATRIC" id="fig|1035195.3.peg.731"/>
<sequence length="152" mass="17044">MAVRIDKLGDKANELINRLIADGEALPFFKDTCVHIIDDTPYTAADLREFISLISYKDVQNGDTYPRSEELAIKYAYLLEKSSARLGPDLVAIQAIHNVAQAAHVLFDDPIIDRRVAAAISMLISVLYTEEQLCKDIERFALKQYRGGSDLQ</sequence>
<reference evidence="1 2" key="1">
    <citation type="submission" date="2012-05" db="EMBL/GenBank/DDBJ databases">
        <authorList>
            <person name="Weinstock G."/>
            <person name="Sodergren E."/>
            <person name="Lobos E.A."/>
            <person name="Fulton L."/>
            <person name="Fulton R."/>
            <person name="Courtney L."/>
            <person name="Fronick C."/>
            <person name="O'Laughlin M."/>
            <person name="Godfrey J."/>
            <person name="Wilson R.M."/>
            <person name="Miner T."/>
            <person name="Farmer C."/>
            <person name="Delehaunty K."/>
            <person name="Cordes M."/>
            <person name="Minx P."/>
            <person name="Tomlinson C."/>
            <person name="Chen J."/>
            <person name="Wollam A."/>
            <person name="Pepin K.H."/>
            <person name="Bhonagiri V."/>
            <person name="Zhang X."/>
            <person name="Suruliraj S."/>
            <person name="Warren W."/>
            <person name="Mitreva M."/>
            <person name="Mardis E.R."/>
            <person name="Wilson R.K."/>
        </authorList>
    </citation>
    <scope>NUCLEOTIDE SEQUENCE [LARGE SCALE GENOMIC DNA]</scope>
    <source>
        <strain evidence="1 2">F0235</strain>
    </source>
</reference>
<accession>L1MIZ8</accession>
<name>L1MIZ8_9CORY</name>
<dbReference type="OrthoDB" id="9989293at2"/>
<evidence type="ECO:0000313" key="2">
    <source>
        <dbReference type="Proteomes" id="UP000010445"/>
    </source>
</evidence>
<proteinExistence type="predicted"/>
<comment type="caution">
    <text evidence="1">The sequence shown here is derived from an EMBL/GenBank/DDBJ whole genome shotgun (WGS) entry which is preliminary data.</text>
</comment>